<organism evidence="1 2">
    <name type="scientific">Candidatus Thermofonsia Clade 1 bacterium</name>
    <dbReference type="NCBI Taxonomy" id="2364210"/>
    <lineage>
        <taxon>Bacteria</taxon>
        <taxon>Bacillati</taxon>
        <taxon>Chloroflexota</taxon>
        <taxon>Candidatus Thermofontia</taxon>
        <taxon>Candidatus Thermofonsia Clade 1</taxon>
    </lineage>
</organism>
<accession>A0A2M8PZ18</accession>
<dbReference type="Proteomes" id="UP000228947">
    <property type="component" value="Unassembled WGS sequence"/>
</dbReference>
<evidence type="ECO:0000313" key="2">
    <source>
        <dbReference type="Proteomes" id="UP000228947"/>
    </source>
</evidence>
<dbReference type="AlphaFoldDB" id="A0A2M8PZ18"/>
<sequence length="68" mass="7613">MGYLSKIAAHSLTQHRFGTMLMAMHKRYFIMAHLGAFVKQHFVTKAPKLLKIGFSKQKGIASALPRAV</sequence>
<name>A0A2M8PZ18_9CHLR</name>
<comment type="caution">
    <text evidence="1">The sequence shown here is derived from an EMBL/GenBank/DDBJ whole genome shotgun (WGS) entry which is preliminary data.</text>
</comment>
<protein>
    <submittedName>
        <fullName evidence="1">Uncharacterized protein</fullName>
    </submittedName>
</protein>
<dbReference type="EMBL" id="PGTL01000008">
    <property type="protein sequence ID" value="PJF42796.1"/>
    <property type="molecule type" value="Genomic_DNA"/>
</dbReference>
<proteinExistence type="predicted"/>
<reference evidence="1 2" key="1">
    <citation type="submission" date="2017-11" db="EMBL/GenBank/DDBJ databases">
        <title>Evolution of Phototrophy in the Chloroflexi Phylum Driven by Horizontal Gene Transfer.</title>
        <authorList>
            <person name="Ward L.M."/>
            <person name="Hemp J."/>
            <person name="Shih P.M."/>
            <person name="Mcglynn S.E."/>
            <person name="Fischer W."/>
        </authorList>
    </citation>
    <scope>NUCLEOTIDE SEQUENCE [LARGE SCALE GENOMIC DNA]</scope>
    <source>
        <strain evidence="1">CP1_1M</strain>
    </source>
</reference>
<evidence type="ECO:0000313" key="1">
    <source>
        <dbReference type="EMBL" id="PJF42796.1"/>
    </source>
</evidence>
<gene>
    <name evidence="1" type="ORF">CUN50_02575</name>
</gene>